<gene>
    <name evidence="9" type="primary">LOC104987909</name>
</gene>
<evidence type="ECO:0000313" key="8">
    <source>
        <dbReference type="Proteomes" id="UP000515208"/>
    </source>
</evidence>
<sequence>MTWSHSVRLLFVISLILQIIPMGKSAPPRRSCCQNGGTCVLSSFCVCPAHFTGRYCEHDQRRSKCGALVHGAWTFRGCHLCRCVFAALHCLPLQTPGRCGKKNPPCVLCS</sequence>
<keyword evidence="3 5" id="KW-1015">Disulfide bond</keyword>
<dbReference type="InterPro" id="IPR019011">
    <property type="entry name" value="Cryptic/Cripto_CFC-dom"/>
</dbReference>
<feature type="chain" id="PRO_5027686814" evidence="6">
    <location>
        <begin position="26"/>
        <end position="110"/>
    </location>
</feature>
<dbReference type="RefSeq" id="XP_010837310.1">
    <property type="nucleotide sequence ID" value="XM_010839008.1"/>
</dbReference>
<feature type="disulfide bond" evidence="5">
    <location>
        <begin position="47"/>
        <end position="56"/>
    </location>
</feature>
<dbReference type="OrthoDB" id="9893603at2759"/>
<keyword evidence="2 5" id="KW-0245">EGF-like domain</keyword>
<comment type="caution">
    <text evidence="5">Lacks conserved residue(s) required for the propagation of feature annotation.</text>
</comment>
<dbReference type="SUPFAM" id="SSF57196">
    <property type="entry name" value="EGF/Laminin"/>
    <property type="match status" value="2"/>
</dbReference>
<dbReference type="PROSITE" id="PS50026">
    <property type="entry name" value="EGF_3"/>
    <property type="match status" value="1"/>
</dbReference>
<evidence type="ECO:0000256" key="3">
    <source>
        <dbReference type="ARBA" id="ARBA00023157"/>
    </source>
</evidence>
<dbReference type="Gene3D" id="2.10.25.10">
    <property type="entry name" value="Laminin"/>
    <property type="match status" value="1"/>
</dbReference>
<reference evidence="9" key="1">
    <citation type="submission" date="2025-08" db="UniProtKB">
        <authorList>
            <consortium name="RefSeq"/>
        </authorList>
    </citation>
    <scope>IDENTIFICATION</scope>
    <source>
        <tissue evidence="9">Blood</tissue>
    </source>
</reference>
<dbReference type="Pfam" id="PF09443">
    <property type="entry name" value="CFC"/>
    <property type="match status" value="1"/>
</dbReference>
<dbReference type="AlphaFoldDB" id="A0A6P3HFE2"/>
<evidence type="ECO:0000259" key="7">
    <source>
        <dbReference type="PROSITE" id="PS50026"/>
    </source>
</evidence>
<evidence type="ECO:0000256" key="6">
    <source>
        <dbReference type="SAM" id="SignalP"/>
    </source>
</evidence>
<dbReference type="GO" id="GO:0007165">
    <property type="term" value="P:signal transduction"/>
    <property type="evidence" value="ECO:0007669"/>
    <property type="project" value="UniProtKB-ARBA"/>
</dbReference>
<keyword evidence="6" id="KW-0732">Signal</keyword>
<evidence type="ECO:0000256" key="1">
    <source>
        <dbReference type="ARBA" id="ARBA00007384"/>
    </source>
</evidence>
<dbReference type="PROSITE" id="PS00022">
    <property type="entry name" value="EGF_1"/>
    <property type="match status" value="1"/>
</dbReference>
<dbReference type="GeneID" id="104987909"/>
<keyword evidence="4" id="KW-0325">Glycoprotein</keyword>
<evidence type="ECO:0000256" key="2">
    <source>
        <dbReference type="ARBA" id="ARBA00022536"/>
    </source>
</evidence>
<feature type="domain" description="EGF-like" evidence="7">
    <location>
        <begin position="28"/>
        <end position="57"/>
    </location>
</feature>
<dbReference type="InterPro" id="IPR000742">
    <property type="entry name" value="EGF"/>
</dbReference>
<evidence type="ECO:0000256" key="4">
    <source>
        <dbReference type="ARBA" id="ARBA00023180"/>
    </source>
</evidence>
<dbReference type="Proteomes" id="UP000515208">
    <property type="component" value="Unplaced"/>
</dbReference>
<dbReference type="KEGG" id="bbis:104987909"/>
<comment type="similarity">
    <text evidence="1">Belongs to the EGF-CFC (Cripto-1/FRL1/Cryptic) family.</text>
</comment>
<feature type="signal peptide" evidence="6">
    <location>
        <begin position="1"/>
        <end position="25"/>
    </location>
</feature>
<name>A0A6P3HFE2_BISBB</name>
<organism evidence="8 9">
    <name type="scientific">Bison bison bison</name>
    <name type="common">North American plains bison</name>
    <dbReference type="NCBI Taxonomy" id="43346"/>
    <lineage>
        <taxon>Eukaryota</taxon>
        <taxon>Metazoa</taxon>
        <taxon>Chordata</taxon>
        <taxon>Craniata</taxon>
        <taxon>Vertebrata</taxon>
        <taxon>Euteleostomi</taxon>
        <taxon>Mammalia</taxon>
        <taxon>Eutheria</taxon>
        <taxon>Laurasiatheria</taxon>
        <taxon>Artiodactyla</taxon>
        <taxon>Ruminantia</taxon>
        <taxon>Pecora</taxon>
        <taxon>Bovidae</taxon>
        <taxon>Bovinae</taxon>
        <taxon>Bison</taxon>
    </lineage>
</organism>
<protein>
    <submittedName>
        <fullName evidence="9">LOW QUALITY PROTEIN: cryptic protein-like</fullName>
    </submittedName>
</protein>
<evidence type="ECO:0000256" key="5">
    <source>
        <dbReference type="PROSITE-ProRule" id="PRU00076"/>
    </source>
</evidence>
<keyword evidence="8" id="KW-1185">Reference proteome</keyword>
<dbReference type="FunFam" id="2.10.25.10:FF:000421">
    <property type="entry name" value="Teratocarcinoma-derived growth factor"/>
    <property type="match status" value="1"/>
</dbReference>
<evidence type="ECO:0000313" key="9">
    <source>
        <dbReference type="RefSeq" id="XP_010837310.1"/>
    </source>
</evidence>
<proteinExistence type="inferred from homology"/>
<accession>A0A6P3HFE2</accession>